<dbReference type="Proteomes" id="UP001163321">
    <property type="component" value="Chromosome 1"/>
</dbReference>
<comment type="caution">
    <text evidence="1">The sequence shown here is derived from an EMBL/GenBank/DDBJ whole genome shotgun (WGS) entry which is preliminary data.</text>
</comment>
<organism evidence="1 2">
    <name type="scientific">Peronosclerospora sorghi</name>
    <dbReference type="NCBI Taxonomy" id="230839"/>
    <lineage>
        <taxon>Eukaryota</taxon>
        <taxon>Sar</taxon>
        <taxon>Stramenopiles</taxon>
        <taxon>Oomycota</taxon>
        <taxon>Peronosporomycetes</taxon>
        <taxon>Peronosporales</taxon>
        <taxon>Peronosporaceae</taxon>
        <taxon>Peronosclerospora</taxon>
    </lineage>
</organism>
<reference evidence="1 2" key="1">
    <citation type="journal article" date="2022" name="bioRxiv">
        <title>The genome of the oomycete Peronosclerospora sorghi, a cosmopolitan pathogen of maize and sorghum, is inflated with dispersed pseudogenes.</title>
        <authorList>
            <person name="Fletcher K."/>
            <person name="Martin F."/>
            <person name="Isakeit T."/>
            <person name="Cavanaugh K."/>
            <person name="Magill C."/>
            <person name="Michelmore R."/>
        </authorList>
    </citation>
    <scope>NUCLEOTIDE SEQUENCE [LARGE SCALE GENOMIC DNA]</scope>
    <source>
        <strain evidence="1">P6</strain>
    </source>
</reference>
<accession>A0ACC0WVA8</accession>
<gene>
    <name evidence="1" type="ORF">PsorP6_000424</name>
</gene>
<evidence type="ECO:0000313" key="1">
    <source>
        <dbReference type="EMBL" id="KAI9922033.1"/>
    </source>
</evidence>
<evidence type="ECO:0000313" key="2">
    <source>
        <dbReference type="Proteomes" id="UP001163321"/>
    </source>
</evidence>
<name>A0ACC0WVA8_9STRA</name>
<dbReference type="EMBL" id="CM047580">
    <property type="protein sequence ID" value="KAI9922033.1"/>
    <property type="molecule type" value="Genomic_DNA"/>
</dbReference>
<sequence length="203" mass="23047">MFALGFVLYILLCGSHPFNPYNNFTDEEIRTRILKGRFGTQSRAWHSISPSAQDLIRKLLENDPDKRPSAEQALQHPWLRNQSQVSPEPMKNTAELLEKFQRGRRRLRASILAKQELESVTRSFAWGISSSVEAINEKTSALLSTLHYFDKEGKGFISKSDLARVSVRFGKHMSESKLNEMLVGANGDPEQNAYSVESINYVT</sequence>
<keyword evidence="2" id="KW-1185">Reference proteome</keyword>
<proteinExistence type="predicted"/>
<protein>
    <submittedName>
        <fullName evidence="1">Uncharacterized protein</fullName>
    </submittedName>
</protein>